<evidence type="ECO:0000313" key="4">
    <source>
        <dbReference type="EMBL" id="TQN67509.1"/>
    </source>
</evidence>
<comment type="similarity">
    <text evidence="1">Belongs to the CCDC25 family.</text>
</comment>
<evidence type="ECO:0000313" key="5">
    <source>
        <dbReference type="Proteomes" id="UP000326340"/>
    </source>
</evidence>
<dbReference type="InterPro" id="IPR008532">
    <property type="entry name" value="NFACT_RNA-bd"/>
</dbReference>
<keyword evidence="5" id="KW-1185">Reference proteome</keyword>
<sequence>MVYYFTSKAVDPAAFIYVGKDKFESTPPPSPLCLFRTSVDEGWGCENGWCKLDKENARGLMTAATDEELIKYGWEEDVWFVALVDSLVFHADKLSSAHIYLRLPDPKDASAESPMTWDAIPEPLLVDLAQLTKANSIEGNKKDNVTVIYTPWSNLRKDGSMEVGQVSFKDPRKVKKILVPQRENPVVNRLNKTRVERKPDLQQEREDRLKELRKRDQAASLARKREEARIAQERKEKKWQKDHAYDDIFTEENMESTSNQNRDPDWEDDF</sequence>
<dbReference type="OrthoDB" id="200398at2759"/>
<dbReference type="AlphaFoldDB" id="A0A5Q4BLP8"/>
<dbReference type="PANTHER" id="PTHR13049">
    <property type="entry name" value="DUF814-RELATED"/>
    <property type="match status" value="1"/>
</dbReference>
<dbReference type="EMBL" id="PUHP01000899">
    <property type="protein sequence ID" value="TQN67509.1"/>
    <property type="molecule type" value="Genomic_DNA"/>
</dbReference>
<proteinExistence type="inferred from homology"/>
<name>A0A5Q4BLP8_9PEZI</name>
<accession>A0A5Q4BLP8</accession>
<protein>
    <submittedName>
        <fullName evidence="4">Coiled-coil domain-containing protein 25</fullName>
    </submittedName>
</protein>
<feature type="compositionally biased region" description="Basic and acidic residues" evidence="2">
    <location>
        <begin position="211"/>
        <end position="246"/>
    </location>
</feature>
<dbReference type="Pfam" id="PF05670">
    <property type="entry name" value="NFACT-R_1"/>
    <property type="match status" value="1"/>
</dbReference>
<dbReference type="PANTHER" id="PTHR13049:SF2">
    <property type="entry name" value="COILED-COIL DOMAIN-CONTAINING PROTEIN 25"/>
    <property type="match status" value="1"/>
</dbReference>
<feature type="non-terminal residue" evidence="4">
    <location>
        <position position="270"/>
    </location>
</feature>
<evidence type="ECO:0000259" key="3">
    <source>
        <dbReference type="Pfam" id="PF05670"/>
    </source>
</evidence>
<dbReference type="InterPro" id="IPR039730">
    <property type="entry name" value="Jlp2/Ccd25"/>
</dbReference>
<dbReference type="Proteomes" id="UP000326340">
    <property type="component" value="Unassembled WGS sequence"/>
</dbReference>
<evidence type="ECO:0000256" key="1">
    <source>
        <dbReference type="ARBA" id="ARBA00008998"/>
    </source>
</evidence>
<reference evidence="4 5" key="1">
    <citation type="journal article" date="2019" name="Sci. Rep.">
        <title>Colletotrichum shisoi sp. nov., an anthracnose pathogen of Perilla frutescens in Japan: molecular phylogenetic, morphological and genomic evidence.</title>
        <authorList>
            <person name="Gan P."/>
            <person name="Tsushima A."/>
            <person name="Hiroyama R."/>
            <person name="Narusaka M."/>
            <person name="Takano Y."/>
            <person name="Narusaka Y."/>
            <person name="Kawaradani M."/>
            <person name="Damm U."/>
            <person name="Shirasu K."/>
        </authorList>
    </citation>
    <scope>NUCLEOTIDE SEQUENCE [LARGE SCALE GENOMIC DNA]</scope>
    <source>
        <strain evidence="4 5">PG-2018a</strain>
    </source>
</reference>
<gene>
    <name evidence="4" type="primary">Ccdc25</name>
    <name evidence="4" type="ORF">CSHISOI_07979</name>
</gene>
<feature type="domain" description="NFACT RNA-binding" evidence="3">
    <location>
        <begin position="65"/>
        <end position="170"/>
    </location>
</feature>
<comment type="caution">
    <text evidence="4">The sequence shown here is derived from an EMBL/GenBank/DDBJ whole genome shotgun (WGS) entry which is preliminary data.</text>
</comment>
<organism evidence="4 5">
    <name type="scientific">Colletotrichum shisoi</name>
    <dbReference type="NCBI Taxonomy" id="2078593"/>
    <lineage>
        <taxon>Eukaryota</taxon>
        <taxon>Fungi</taxon>
        <taxon>Dikarya</taxon>
        <taxon>Ascomycota</taxon>
        <taxon>Pezizomycotina</taxon>
        <taxon>Sordariomycetes</taxon>
        <taxon>Hypocreomycetidae</taxon>
        <taxon>Glomerellales</taxon>
        <taxon>Glomerellaceae</taxon>
        <taxon>Colletotrichum</taxon>
        <taxon>Colletotrichum destructivum species complex</taxon>
    </lineage>
</organism>
<feature type="region of interest" description="Disordered" evidence="2">
    <location>
        <begin position="211"/>
        <end position="270"/>
    </location>
</feature>
<evidence type="ECO:0000256" key="2">
    <source>
        <dbReference type="SAM" id="MobiDB-lite"/>
    </source>
</evidence>